<comment type="caution">
    <text evidence="2">The sequence shown here is derived from an EMBL/GenBank/DDBJ whole genome shotgun (WGS) entry which is preliminary data.</text>
</comment>
<dbReference type="STRING" id="1658172.A0A1B7NX67"/>
<proteinExistence type="predicted"/>
<dbReference type="InterPro" id="IPR029058">
    <property type="entry name" value="AB_hydrolase_fold"/>
</dbReference>
<dbReference type="EMBL" id="LGUA01000488">
    <property type="protein sequence ID" value="OAX81374.1"/>
    <property type="molecule type" value="Genomic_DNA"/>
</dbReference>
<dbReference type="InterPro" id="IPR000073">
    <property type="entry name" value="AB_hydrolase_1"/>
</dbReference>
<organism evidence="2 3">
    <name type="scientific">Emergomyces africanus</name>
    <dbReference type="NCBI Taxonomy" id="1955775"/>
    <lineage>
        <taxon>Eukaryota</taxon>
        <taxon>Fungi</taxon>
        <taxon>Dikarya</taxon>
        <taxon>Ascomycota</taxon>
        <taxon>Pezizomycotina</taxon>
        <taxon>Eurotiomycetes</taxon>
        <taxon>Eurotiomycetidae</taxon>
        <taxon>Onygenales</taxon>
        <taxon>Ajellomycetaceae</taxon>
        <taxon>Emergomyces</taxon>
    </lineage>
</organism>
<name>A0A1B7NX67_9EURO</name>
<dbReference type="SUPFAM" id="SSF53474">
    <property type="entry name" value="alpha/beta-Hydrolases"/>
    <property type="match status" value="1"/>
</dbReference>
<dbReference type="Proteomes" id="UP000091918">
    <property type="component" value="Unassembled WGS sequence"/>
</dbReference>
<dbReference type="Gene3D" id="3.40.50.1820">
    <property type="entry name" value="alpha/beta hydrolase"/>
    <property type="match status" value="1"/>
</dbReference>
<gene>
    <name evidence="2" type="ORF">ACJ72_04287</name>
</gene>
<accession>A0A1B7NX67</accession>
<evidence type="ECO:0000313" key="3">
    <source>
        <dbReference type="Proteomes" id="UP000091918"/>
    </source>
</evidence>
<sequence length="322" mass="35211">MALSTTSSPDSASIQQDWNKDTISSLVSIGTHKLFLSISGPPRHANAPVVIILAGAGETIRSYPALERIVSTFARILLYDRSGLGRSEDGPKRSTAVAAAGELSDALEATRISPPFILVAHSYGAIIARELLHILQNGVAGMVLAEAATERQCQFFKIPDPNIAAVIGDLNVAQVTGLRADSMLSRDEWRVRAAERPRGMVASQAEADSFVEVCETLGAKRQFERLAMGDKPVSIIRCNGARDYGRLYAQGVEVGNGTEEQRKAFRDLLDTWDAIDRELKEEQLRLSSKNHFVHIPDCGHNVQLVRPDVIAKEIQWVLDNIC</sequence>
<evidence type="ECO:0000313" key="2">
    <source>
        <dbReference type="EMBL" id="OAX81374.1"/>
    </source>
</evidence>
<dbReference type="Pfam" id="PF12697">
    <property type="entry name" value="Abhydrolase_6"/>
    <property type="match status" value="1"/>
</dbReference>
<protein>
    <recommendedName>
        <fullName evidence="1">AB hydrolase-1 domain-containing protein</fullName>
    </recommendedName>
</protein>
<evidence type="ECO:0000259" key="1">
    <source>
        <dbReference type="Pfam" id="PF12697"/>
    </source>
</evidence>
<dbReference type="OrthoDB" id="294702at2759"/>
<dbReference type="AlphaFoldDB" id="A0A1B7NX67"/>
<reference evidence="2 3" key="1">
    <citation type="submission" date="2015-07" db="EMBL/GenBank/DDBJ databases">
        <title>Emmonsia species relationships and genome sequence.</title>
        <authorList>
            <person name="Cuomo C.A."/>
            <person name="Schwartz I.S."/>
            <person name="Kenyon C."/>
            <person name="de Hoog G.S."/>
            <person name="Govender N.P."/>
            <person name="Botha A."/>
            <person name="Moreno L."/>
            <person name="de Vries M."/>
            <person name="Munoz J.F."/>
            <person name="Stielow J.B."/>
        </authorList>
    </citation>
    <scope>NUCLEOTIDE SEQUENCE [LARGE SCALE GENOMIC DNA]</scope>
    <source>
        <strain evidence="2 3">CBS 136260</strain>
    </source>
</reference>
<keyword evidence="3" id="KW-1185">Reference proteome</keyword>
<feature type="domain" description="AB hydrolase-1" evidence="1">
    <location>
        <begin position="50"/>
        <end position="312"/>
    </location>
</feature>